<comment type="caution">
    <text evidence="2">The sequence shown here is derived from an EMBL/GenBank/DDBJ whole genome shotgun (WGS) entry which is preliminary data.</text>
</comment>
<protein>
    <recommendedName>
        <fullName evidence="1">Nucleolar GTP-binding protein 2 N-terminal domain-containing protein</fullName>
    </recommendedName>
</protein>
<accession>A0ABQ9KYG7</accession>
<evidence type="ECO:0000313" key="2">
    <source>
        <dbReference type="EMBL" id="KAJ9153603.1"/>
    </source>
</evidence>
<feature type="domain" description="Nucleolar GTP-binding protein 2 N-terminal" evidence="1">
    <location>
        <begin position="26"/>
        <end position="99"/>
    </location>
</feature>
<name>A0ABQ9KYG7_HEVBR</name>
<gene>
    <name evidence="2" type="ORF">P3X46_027029</name>
</gene>
<dbReference type="EMBL" id="JARPOI010000015">
    <property type="protein sequence ID" value="KAJ9153603.1"/>
    <property type="molecule type" value="Genomic_DNA"/>
</dbReference>
<evidence type="ECO:0000259" key="1">
    <source>
        <dbReference type="Pfam" id="PF08153"/>
    </source>
</evidence>
<dbReference type="Proteomes" id="UP001174677">
    <property type="component" value="Chromosome 15"/>
</dbReference>
<organism evidence="2 3">
    <name type="scientific">Hevea brasiliensis</name>
    <name type="common">Para rubber tree</name>
    <name type="synonym">Siphonia brasiliensis</name>
    <dbReference type="NCBI Taxonomy" id="3981"/>
    <lineage>
        <taxon>Eukaryota</taxon>
        <taxon>Viridiplantae</taxon>
        <taxon>Streptophyta</taxon>
        <taxon>Embryophyta</taxon>
        <taxon>Tracheophyta</taxon>
        <taxon>Spermatophyta</taxon>
        <taxon>Magnoliopsida</taxon>
        <taxon>eudicotyledons</taxon>
        <taxon>Gunneridae</taxon>
        <taxon>Pentapetalae</taxon>
        <taxon>rosids</taxon>
        <taxon>fabids</taxon>
        <taxon>Malpighiales</taxon>
        <taxon>Euphorbiaceae</taxon>
        <taxon>Crotonoideae</taxon>
        <taxon>Micrandreae</taxon>
        <taxon>Hevea</taxon>
    </lineage>
</organism>
<dbReference type="Pfam" id="PF08153">
    <property type="entry name" value="NGP1NT"/>
    <property type="match status" value="1"/>
</dbReference>
<proteinExistence type="predicted"/>
<evidence type="ECO:0000313" key="3">
    <source>
        <dbReference type="Proteomes" id="UP001174677"/>
    </source>
</evidence>
<dbReference type="InterPro" id="IPR012971">
    <property type="entry name" value="NOG2_N_dom"/>
</dbReference>
<keyword evidence="3" id="KW-1185">Reference proteome</keyword>
<reference evidence="2 3" key="1">
    <citation type="journal article" date="2023" name="Plant Biotechnol. J.">
        <title>Chromosome-level wild Hevea brasiliensis genome provides new tools for genomic-assisted breeding and valuable loci to elevate rubber yield.</title>
        <authorList>
            <person name="Cheng H."/>
            <person name="Song X."/>
            <person name="Hu Y."/>
            <person name="Wu T."/>
            <person name="Yang Q."/>
            <person name="An Z."/>
            <person name="Feng S."/>
            <person name="Deng Z."/>
            <person name="Wu W."/>
            <person name="Zeng X."/>
            <person name="Tu M."/>
            <person name="Wang X."/>
            <person name="Huang H."/>
        </authorList>
    </citation>
    <scope>NUCLEOTIDE SEQUENCE [LARGE SCALE GENOMIC DNA]</scope>
    <source>
        <strain evidence="2">MT/VB/25A 57/8</strain>
    </source>
</reference>
<sequence>MRRKRRKLRKNRCSKHSASTVRHLKMYNTKSKHNHRGGILKAELQSKQVPNTCIRGDPRWFGISGVINQKQLQNYREEPQRQMGNSYNVILNQRVLPASI</sequence>